<evidence type="ECO:0000313" key="2">
    <source>
        <dbReference type="Proteomes" id="UP000651482"/>
    </source>
</evidence>
<name>A0A926D8F6_9FIRM</name>
<reference evidence="1" key="1">
    <citation type="submission" date="2020-08" db="EMBL/GenBank/DDBJ databases">
        <title>Genome public.</title>
        <authorList>
            <person name="Liu C."/>
            <person name="Sun Q."/>
        </authorList>
    </citation>
    <scope>NUCLEOTIDE SEQUENCE</scope>
    <source>
        <strain evidence="1">NSJ-40</strain>
    </source>
</reference>
<dbReference type="GO" id="GO:0004803">
    <property type="term" value="F:transposase activity"/>
    <property type="evidence" value="ECO:0007669"/>
    <property type="project" value="TreeGrafter"/>
</dbReference>
<sequence>MYNEVWAENLTLGPLELPEALKRKKCRKNSVKRKKEYGRSIDERPEIVDSRTEADHWEGDTVLGKHNVKEAVVLTLLEKKTQHYIAIPIPEKTGRPSTQQYNGSVRILERHSSVYLKRLSWTTGRSLRVLSDRAVRDKSLLCSYISWERAQNKRENGLRRRYGLKGVSIENFTGEAILWAADAPNNLP</sequence>
<evidence type="ECO:0000313" key="1">
    <source>
        <dbReference type="EMBL" id="MBC8533244.1"/>
    </source>
</evidence>
<gene>
    <name evidence="1" type="ORF">IAG03_04355</name>
</gene>
<dbReference type="Proteomes" id="UP000651482">
    <property type="component" value="Unassembled WGS sequence"/>
</dbReference>
<protein>
    <submittedName>
        <fullName evidence="1">IS30 family transposase</fullName>
    </submittedName>
</protein>
<comment type="caution">
    <text evidence="1">The sequence shown here is derived from an EMBL/GenBank/DDBJ whole genome shotgun (WGS) entry which is preliminary data.</text>
</comment>
<dbReference type="GO" id="GO:0032196">
    <property type="term" value="P:transposition"/>
    <property type="evidence" value="ECO:0007669"/>
    <property type="project" value="TreeGrafter"/>
</dbReference>
<dbReference type="PANTHER" id="PTHR10948:SF23">
    <property type="entry name" value="TRANSPOSASE INSI FOR INSERTION SEQUENCE ELEMENT IS30A-RELATED"/>
    <property type="match status" value="1"/>
</dbReference>
<dbReference type="PANTHER" id="PTHR10948">
    <property type="entry name" value="TRANSPOSASE"/>
    <property type="match status" value="1"/>
</dbReference>
<dbReference type="GO" id="GO:0005829">
    <property type="term" value="C:cytosol"/>
    <property type="evidence" value="ECO:0007669"/>
    <property type="project" value="TreeGrafter"/>
</dbReference>
<dbReference type="EMBL" id="JACRSN010000005">
    <property type="protein sequence ID" value="MBC8533244.1"/>
    <property type="molecule type" value="Genomic_DNA"/>
</dbReference>
<dbReference type="InterPro" id="IPR053392">
    <property type="entry name" value="Transposase_IS30-like"/>
</dbReference>
<organism evidence="1 2">
    <name type="scientific">Yeguia hominis</name>
    <dbReference type="NCBI Taxonomy" id="2763662"/>
    <lineage>
        <taxon>Bacteria</taxon>
        <taxon>Bacillati</taxon>
        <taxon>Bacillota</taxon>
        <taxon>Clostridia</taxon>
        <taxon>Eubacteriales</taxon>
        <taxon>Yeguiaceae</taxon>
        <taxon>Yeguia</taxon>
    </lineage>
</organism>
<dbReference type="NCBIfam" id="NF033563">
    <property type="entry name" value="transpos_IS30"/>
    <property type="match status" value="1"/>
</dbReference>
<accession>A0A926D8F6</accession>
<proteinExistence type="predicted"/>
<keyword evidence="2" id="KW-1185">Reference proteome</keyword>
<dbReference type="AlphaFoldDB" id="A0A926D8F6"/>
<dbReference type="InterPro" id="IPR051917">
    <property type="entry name" value="Transposase-Integrase"/>
</dbReference>